<dbReference type="InterPro" id="IPR008965">
    <property type="entry name" value="CBM2/CBM3_carb-bd_dom_sf"/>
</dbReference>
<evidence type="ECO:0000256" key="1">
    <source>
        <dbReference type="SAM" id="SignalP"/>
    </source>
</evidence>
<dbReference type="EMBL" id="JABRWJ010000003">
    <property type="protein sequence ID" value="NRF67659.1"/>
    <property type="molecule type" value="Genomic_DNA"/>
</dbReference>
<gene>
    <name evidence="2" type="ORF">HLB44_11750</name>
</gene>
<comment type="caution">
    <text evidence="2">The sequence shown here is derived from an EMBL/GenBank/DDBJ whole genome shotgun (WGS) entry which is preliminary data.</text>
</comment>
<evidence type="ECO:0000313" key="2">
    <source>
        <dbReference type="EMBL" id="NRF67659.1"/>
    </source>
</evidence>
<name>A0ABX2EGC9_9BURK</name>
<evidence type="ECO:0000313" key="3">
    <source>
        <dbReference type="Proteomes" id="UP000737171"/>
    </source>
</evidence>
<protein>
    <recommendedName>
        <fullName evidence="4">PEP-CTERM sorting domain-containing protein</fullName>
    </recommendedName>
</protein>
<reference evidence="2 3" key="1">
    <citation type="submission" date="2020-05" db="EMBL/GenBank/DDBJ databases">
        <title>Aquincola sp. isolate from soil.</title>
        <authorList>
            <person name="Han J."/>
            <person name="Kim D.-U."/>
        </authorList>
    </citation>
    <scope>NUCLEOTIDE SEQUENCE [LARGE SCALE GENOMIC DNA]</scope>
    <source>
        <strain evidence="2 3">S2</strain>
    </source>
</reference>
<evidence type="ECO:0008006" key="4">
    <source>
        <dbReference type="Google" id="ProtNLM"/>
    </source>
</evidence>
<feature type="chain" id="PRO_5046796920" description="PEP-CTERM sorting domain-containing protein" evidence="1">
    <location>
        <begin position="24"/>
        <end position="207"/>
    </location>
</feature>
<keyword evidence="1" id="KW-0732">Signal</keyword>
<dbReference type="Gene3D" id="2.60.40.680">
    <property type="match status" value="1"/>
</dbReference>
<accession>A0ABX2EGC9</accession>
<sequence length="207" mass="21744">MKKLIASCGFVLGTLLSAAPAGAVPVLSFTPSSTHINVGDSVTIDATVSGLGAEILSAYDLNFTYDPALLNWQVITQFISPFNVNFSAISGFDNVVQGDLGFFLNSLDTDADLAANQPDSFLLFRFTLQGMTDGVTTFTLGPDLDFDRNFVGLDAQTLDLLIGTACVAVGTGQCRIVLPEPPVYALLGLALAAAALTRTRRRSASTA</sequence>
<dbReference type="SUPFAM" id="SSF49384">
    <property type="entry name" value="Carbohydrate-binding domain"/>
    <property type="match status" value="1"/>
</dbReference>
<feature type="signal peptide" evidence="1">
    <location>
        <begin position="1"/>
        <end position="23"/>
    </location>
</feature>
<dbReference type="RefSeq" id="WP_173122757.1">
    <property type="nucleotide sequence ID" value="NZ_JABRWJ010000003.1"/>
</dbReference>
<organism evidence="2 3">
    <name type="scientific">Pseudaquabacterium terrae</name>
    <dbReference type="NCBI Taxonomy" id="2732868"/>
    <lineage>
        <taxon>Bacteria</taxon>
        <taxon>Pseudomonadati</taxon>
        <taxon>Pseudomonadota</taxon>
        <taxon>Betaproteobacteria</taxon>
        <taxon>Burkholderiales</taxon>
        <taxon>Sphaerotilaceae</taxon>
        <taxon>Pseudaquabacterium</taxon>
    </lineage>
</organism>
<proteinExistence type="predicted"/>
<keyword evidence="3" id="KW-1185">Reference proteome</keyword>
<dbReference type="Proteomes" id="UP000737171">
    <property type="component" value="Unassembled WGS sequence"/>
</dbReference>